<dbReference type="SUPFAM" id="SSF88659">
    <property type="entry name" value="Sigma3 and sigma4 domains of RNA polymerase sigma factors"/>
    <property type="match status" value="1"/>
</dbReference>
<sequence length="196" mass="21382">MKDRGRKAKRCDVERWAAKPCWGEVETVNLSGAGTAGAAARIPGPLKLCQQHYRYELMEWGVGSFLKRYPMAATGPGCGDSALAAETHAVFDAEAMDDIDNHLRLTSPEVLEAMVNTGLWEAPAGGYQPRPDFAHLKSAQVDLNDAALTDKQLTAVCLVFYGGLKKKKAAEVMRISSQALADHIKAALKKIEERIR</sequence>
<organism evidence="1 2">
    <name type="scientific">Nitrospina watsonii</name>
    <dbReference type="NCBI Taxonomy" id="1323948"/>
    <lineage>
        <taxon>Bacteria</taxon>
        <taxon>Pseudomonadati</taxon>
        <taxon>Nitrospinota/Tectimicrobiota group</taxon>
        <taxon>Nitrospinota</taxon>
        <taxon>Nitrospinia</taxon>
        <taxon>Nitrospinales</taxon>
        <taxon>Nitrospinaceae</taxon>
        <taxon>Nitrospina</taxon>
    </lineage>
</organism>
<gene>
    <name evidence="1" type="ORF">NSPWAT_2876</name>
</gene>
<evidence type="ECO:0000313" key="2">
    <source>
        <dbReference type="Proteomes" id="UP001157733"/>
    </source>
</evidence>
<evidence type="ECO:0000313" key="1">
    <source>
        <dbReference type="EMBL" id="CAI2719732.1"/>
    </source>
</evidence>
<accession>A0ABM9HHJ1</accession>
<dbReference type="RefSeq" id="WP_282012543.1">
    <property type="nucleotide sequence ID" value="NZ_OX336137.1"/>
</dbReference>
<dbReference type="Proteomes" id="UP001157733">
    <property type="component" value="Chromosome"/>
</dbReference>
<dbReference type="Gene3D" id="1.20.140.160">
    <property type="match status" value="1"/>
</dbReference>
<dbReference type="InterPro" id="IPR013324">
    <property type="entry name" value="RNA_pol_sigma_r3/r4-like"/>
</dbReference>
<keyword evidence="2" id="KW-1185">Reference proteome</keyword>
<proteinExistence type="predicted"/>
<dbReference type="EMBL" id="OX336137">
    <property type="protein sequence ID" value="CAI2719732.1"/>
    <property type="molecule type" value="Genomic_DNA"/>
</dbReference>
<reference evidence="1 2" key="1">
    <citation type="submission" date="2022-09" db="EMBL/GenBank/DDBJ databases">
        <authorList>
            <person name="Kop L."/>
        </authorList>
    </citation>
    <scope>NUCLEOTIDE SEQUENCE [LARGE SCALE GENOMIC DNA]</scope>
    <source>
        <strain evidence="1 2">347</strain>
    </source>
</reference>
<protein>
    <submittedName>
        <fullName evidence="1">Uncharacterized protein</fullName>
    </submittedName>
</protein>
<name>A0ABM9HHJ1_9BACT</name>